<dbReference type="Proteomes" id="UP000243849">
    <property type="component" value="Segment"/>
</dbReference>
<accession>U3GS05</accession>
<sequence length="204" mass="22371">MRACVEAEKDIADEVAESRGTLMTRFMYRAKGYLSAKRDFEGLFNVSHSLEEVVQYVVLNCGKRLSLAWPAGAKLTLGLCNGDSCRGTRAAEGSTRRAERPEGMVIIGRVYAQCHVDVNGCFVAMSEDGAVYAFPTEPVVGWVIVGEDVETFIRLGLCKLRLFCDRVRGRAAWDKRVAGDGKEIPGDGPHSADVCRPDQELHLG</sequence>
<evidence type="ECO:0000313" key="2">
    <source>
        <dbReference type="Proteomes" id="UP000243849"/>
    </source>
</evidence>
<dbReference type="RefSeq" id="YP_008492949.1">
    <property type="nucleotide sequence ID" value="NC_022233.1"/>
</dbReference>
<gene>
    <name evidence="1" type="primary">U3B</name>
</gene>
<dbReference type="KEGG" id="vg:16747399"/>
<dbReference type="OrthoDB" id="2136at10239"/>
<name>U3GS05_9BETA</name>
<keyword evidence="2" id="KW-1185">Reference proteome</keyword>
<dbReference type="GeneID" id="16747399"/>
<reference evidence="1 2" key="1">
    <citation type="submission" date="2013-05" db="EMBL/GenBank/DDBJ databases">
        <title>Genome organization and molecular characterization of porcine cytomegalovirus.</title>
        <authorList>
            <person name="Gu W."/>
            <person name="Zhou L."/>
            <person name="Ge X."/>
            <person name="Guo X."/>
            <person name="Yang H."/>
        </authorList>
    </citation>
    <scope>NUCLEOTIDE SEQUENCE [LARGE SCALE GENOMIC DNA]</scope>
    <source>
        <strain evidence="1 2">BJ09</strain>
    </source>
</reference>
<evidence type="ECO:0000313" key="1">
    <source>
        <dbReference type="EMBL" id="AGT99204.1"/>
    </source>
</evidence>
<organism evidence="1 2">
    <name type="scientific">Suid betaherpesvirus 2</name>
    <dbReference type="NCBI Taxonomy" id="1608255"/>
    <lineage>
        <taxon>Viruses</taxon>
        <taxon>Duplodnaviria</taxon>
        <taxon>Heunggongvirae</taxon>
        <taxon>Peploviricota</taxon>
        <taxon>Herviviricetes</taxon>
        <taxon>Herpesvirales</taxon>
        <taxon>Orthoherpesviridae</taxon>
        <taxon>Betaherpesvirinae</taxon>
        <taxon>Roseolovirus</taxon>
        <taxon>Roseolovirus suidbeta2</taxon>
    </lineage>
</organism>
<protein>
    <submittedName>
        <fullName evidence="1">Tegument protein</fullName>
    </submittedName>
</protein>
<dbReference type="EMBL" id="KF017583">
    <property type="protein sequence ID" value="AGT99204.1"/>
    <property type="molecule type" value="Genomic_DNA"/>
</dbReference>
<proteinExistence type="predicted"/>